<feature type="region of interest" description="Disordered" evidence="1">
    <location>
        <begin position="1"/>
        <end position="32"/>
    </location>
</feature>
<dbReference type="EMBL" id="BMAT01011429">
    <property type="protein sequence ID" value="GFR72687.1"/>
    <property type="molecule type" value="Genomic_DNA"/>
</dbReference>
<organism evidence="2 3">
    <name type="scientific">Elysia marginata</name>
    <dbReference type="NCBI Taxonomy" id="1093978"/>
    <lineage>
        <taxon>Eukaryota</taxon>
        <taxon>Metazoa</taxon>
        <taxon>Spiralia</taxon>
        <taxon>Lophotrochozoa</taxon>
        <taxon>Mollusca</taxon>
        <taxon>Gastropoda</taxon>
        <taxon>Heterobranchia</taxon>
        <taxon>Euthyneura</taxon>
        <taxon>Panpulmonata</taxon>
        <taxon>Sacoglossa</taxon>
        <taxon>Placobranchoidea</taxon>
        <taxon>Plakobranchidae</taxon>
        <taxon>Elysia</taxon>
    </lineage>
</organism>
<proteinExistence type="predicted"/>
<evidence type="ECO:0000313" key="3">
    <source>
        <dbReference type="Proteomes" id="UP000762676"/>
    </source>
</evidence>
<name>A0AAV4FHH8_9GAST</name>
<accession>A0AAV4FHH8</accession>
<protein>
    <submittedName>
        <fullName evidence="2">Uncharacterized protein</fullName>
    </submittedName>
</protein>
<keyword evidence="3" id="KW-1185">Reference proteome</keyword>
<evidence type="ECO:0000256" key="1">
    <source>
        <dbReference type="SAM" id="MobiDB-lite"/>
    </source>
</evidence>
<dbReference type="Proteomes" id="UP000762676">
    <property type="component" value="Unassembled WGS sequence"/>
</dbReference>
<sequence length="81" mass="9449">MPRRERDQRQTQQVSTMDYTSSESSKAEAAPGRASMELGIIIVRRARLDKVLITRTYRRPNYDTNLLLAYSYTQLTPREII</sequence>
<feature type="compositionally biased region" description="Polar residues" evidence="1">
    <location>
        <begin position="10"/>
        <end position="24"/>
    </location>
</feature>
<gene>
    <name evidence="2" type="ORF">ElyMa_005713200</name>
</gene>
<evidence type="ECO:0000313" key="2">
    <source>
        <dbReference type="EMBL" id="GFR72687.1"/>
    </source>
</evidence>
<comment type="caution">
    <text evidence="2">The sequence shown here is derived from an EMBL/GenBank/DDBJ whole genome shotgun (WGS) entry which is preliminary data.</text>
</comment>
<reference evidence="2 3" key="1">
    <citation type="journal article" date="2021" name="Elife">
        <title>Chloroplast acquisition without the gene transfer in kleptoplastic sea slugs, Plakobranchus ocellatus.</title>
        <authorList>
            <person name="Maeda T."/>
            <person name="Takahashi S."/>
            <person name="Yoshida T."/>
            <person name="Shimamura S."/>
            <person name="Takaki Y."/>
            <person name="Nagai Y."/>
            <person name="Toyoda A."/>
            <person name="Suzuki Y."/>
            <person name="Arimoto A."/>
            <person name="Ishii H."/>
            <person name="Satoh N."/>
            <person name="Nishiyama T."/>
            <person name="Hasebe M."/>
            <person name="Maruyama T."/>
            <person name="Minagawa J."/>
            <person name="Obokata J."/>
            <person name="Shigenobu S."/>
        </authorList>
    </citation>
    <scope>NUCLEOTIDE SEQUENCE [LARGE SCALE GENOMIC DNA]</scope>
</reference>
<dbReference type="AlphaFoldDB" id="A0AAV4FHH8"/>